<dbReference type="InterPro" id="IPR023271">
    <property type="entry name" value="Aquaporin-like"/>
</dbReference>
<evidence type="ECO:0000259" key="7">
    <source>
        <dbReference type="Pfam" id="PF13462"/>
    </source>
</evidence>
<keyword evidence="3 6" id="KW-1133">Transmembrane helix</keyword>
<dbReference type="InterPro" id="IPR000292">
    <property type="entry name" value="For/NO2_transpt"/>
</dbReference>
<feature type="transmembrane region" description="Helical" evidence="6">
    <location>
        <begin position="130"/>
        <end position="154"/>
    </location>
</feature>
<evidence type="ECO:0000256" key="1">
    <source>
        <dbReference type="ARBA" id="ARBA00004141"/>
    </source>
</evidence>
<keyword evidence="4 6" id="KW-0472">Membrane</keyword>
<dbReference type="EMBL" id="JBBHLI010000006">
    <property type="protein sequence ID" value="MEK9501617.1"/>
    <property type="molecule type" value="Genomic_DNA"/>
</dbReference>
<dbReference type="InterPro" id="IPR012336">
    <property type="entry name" value="Thioredoxin-like_fold"/>
</dbReference>
<keyword evidence="9" id="KW-1185">Reference proteome</keyword>
<dbReference type="Gene3D" id="3.40.30.10">
    <property type="entry name" value="Glutaredoxin"/>
    <property type="match status" value="1"/>
</dbReference>
<protein>
    <submittedName>
        <fullName evidence="8">Formate/nitrite transporter family protein</fullName>
    </submittedName>
</protein>
<feature type="transmembrane region" description="Helical" evidence="6">
    <location>
        <begin position="182"/>
        <end position="199"/>
    </location>
</feature>
<feature type="transmembrane region" description="Helical" evidence="6">
    <location>
        <begin position="252"/>
        <end position="274"/>
    </location>
</feature>
<evidence type="ECO:0000256" key="2">
    <source>
        <dbReference type="ARBA" id="ARBA00022692"/>
    </source>
</evidence>
<evidence type="ECO:0000313" key="9">
    <source>
        <dbReference type="Proteomes" id="UP001484239"/>
    </source>
</evidence>
<evidence type="ECO:0000256" key="6">
    <source>
        <dbReference type="SAM" id="Phobius"/>
    </source>
</evidence>
<evidence type="ECO:0000256" key="4">
    <source>
        <dbReference type="ARBA" id="ARBA00023136"/>
    </source>
</evidence>
<evidence type="ECO:0000256" key="3">
    <source>
        <dbReference type="ARBA" id="ARBA00022989"/>
    </source>
</evidence>
<feature type="region of interest" description="Disordered" evidence="5">
    <location>
        <begin position="306"/>
        <end position="333"/>
    </location>
</feature>
<feature type="domain" description="Thioredoxin-like fold" evidence="7">
    <location>
        <begin position="328"/>
        <end position="483"/>
    </location>
</feature>
<feature type="transmembrane region" description="Helical" evidence="6">
    <location>
        <begin position="56"/>
        <end position="77"/>
    </location>
</feature>
<dbReference type="SUPFAM" id="SSF52833">
    <property type="entry name" value="Thioredoxin-like"/>
    <property type="match status" value="1"/>
</dbReference>
<name>A0ABU9EA50_9BACT</name>
<comment type="subcellular location">
    <subcellularLocation>
        <location evidence="1">Membrane</location>
        <topology evidence="1">Multi-pass membrane protein</topology>
    </subcellularLocation>
</comment>
<proteinExistence type="predicted"/>
<dbReference type="PANTHER" id="PTHR30520">
    <property type="entry name" value="FORMATE TRANSPORTER-RELATED"/>
    <property type="match status" value="1"/>
</dbReference>
<dbReference type="Proteomes" id="UP001484239">
    <property type="component" value="Unassembled WGS sequence"/>
</dbReference>
<feature type="transmembrane region" description="Helical" evidence="6">
    <location>
        <begin position="211"/>
        <end position="240"/>
    </location>
</feature>
<dbReference type="Pfam" id="PF13462">
    <property type="entry name" value="Thioredoxin_4"/>
    <property type="match status" value="1"/>
</dbReference>
<evidence type="ECO:0000256" key="5">
    <source>
        <dbReference type="SAM" id="MobiDB-lite"/>
    </source>
</evidence>
<keyword evidence="2 6" id="KW-0812">Transmembrane</keyword>
<dbReference type="PANTHER" id="PTHR30520:SF2">
    <property type="entry name" value="INNER MEMBRANE PROTEIN YFDC"/>
    <property type="match status" value="1"/>
</dbReference>
<feature type="transmembrane region" description="Helical" evidence="6">
    <location>
        <begin position="89"/>
        <end position="109"/>
    </location>
</feature>
<comment type="caution">
    <text evidence="8">The sequence shown here is derived from an EMBL/GenBank/DDBJ whole genome shotgun (WGS) entry which is preliminary data.</text>
</comment>
<dbReference type="RefSeq" id="WP_405287021.1">
    <property type="nucleotide sequence ID" value="NZ_JBBHLI010000006.1"/>
</dbReference>
<reference evidence="8 9" key="1">
    <citation type="submission" date="2024-02" db="EMBL/GenBank/DDBJ databases">
        <title>A novel Gemmatimonadota bacterium.</title>
        <authorList>
            <person name="Du Z.-J."/>
            <person name="Ye Y.-Q."/>
        </authorList>
    </citation>
    <scope>NUCLEOTIDE SEQUENCE [LARGE SCALE GENOMIC DNA]</scope>
    <source>
        <strain evidence="8 9">DH-20</strain>
    </source>
</reference>
<dbReference type="Pfam" id="PF01226">
    <property type="entry name" value="Form_Nir_trans"/>
    <property type="match status" value="1"/>
</dbReference>
<accession>A0ABU9EA50</accession>
<dbReference type="Gene3D" id="1.20.1080.10">
    <property type="entry name" value="Glycerol uptake facilitator protein"/>
    <property type="match status" value="1"/>
</dbReference>
<dbReference type="InterPro" id="IPR036249">
    <property type="entry name" value="Thioredoxin-like_sf"/>
</dbReference>
<evidence type="ECO:0000313" key="8">
    <source>
        <dbReference type="EMBL" id="MEK9501617.1"/>
    </source>
</evidence>
<gene>
    <name evidence="8" type="ORF">WI372_11555</name>
</gene>
<organism evidence="8 9">
    <name type="scientific">Gaopeijia maritima</name>
    <dbReference type="NCBI Taxonomy" id="3119007"/>
    <lineage>
        <taxon>Bacteria</taxon>
        <taxon>Pseudomonadati</taxon>
        <taxon>Gemmatimonadota</taxon>
        <taxon>Longimicrobiia</taxon>
        <taxon>Gaopeijiales</taxon>
        <taxon>Gaopeijiaceae</taxon>
        <taxon>Gaopeijia</taxon>
    </lineage>
</organism>
<sequence>MKDDTSGPAELQRVMDRSALGAPAAGRAVRDIFSADEIFQRITATADEEFQRPIRLLFLSGIAAGLSIGLSLVARAALTGATPMDDSGLIGNLLYPIGFLLIVTGRYQLFTENTLTPVTLVLTRIASIPVLLRVWGVVLAANVIGAALVAWVLANTGVLEPAAAEAARGFGEHALSVPGGDLFWKALFAGWVVASMVWLTHAARDATARVLIVFALMYLIPSADLFHCIIGACEVLFLWFQGLTTLGDSARFFGTVVAGNTVGGVLLVGILNFAQTRDARFPDRDCGQLQLTWKEWLFGLASGRPGAPPPDGSPIGNGEPELDPAPSPGDHGLGPVDAKVTLVQYGDYECPTSRKIFLQARRAARRIEGEVRYVFRHFPLSQQHPHAQRAACAAEAAGLQGAFWEMHDELFGHQDRLDDEDLVSYAGALGLDEARFREDLEDDACARRVSEDRRSGIRSGVRRSTNLFINGQRYWGEFDPDRIAAAAWRLRRRPPE</sequence>